<dbReference type="SMART" id="SM00382">
    <property type="entry name" value="AAA"/>
    <property type="match status" value="1"/>
</dbReference>
<keyword evidence="3" id="KW-0547">Nucleotide-binding</keyword>
<accession>A0A1H8NTD9</accession>
<evidence type="ECO:0000259" key="5">
    <source>
        <dbReference type="PROSITE" id="PS50893"/>
    </source>
</evidence>
<evidence type="ECO:0000256" key="4">
    <source>
        <dbReference type="ARBA" id="ARBA00022840"/>
    </source>
</evidence>
<dbReference type="Pfam" id="PF00005">
    <property type="entry name" value="ABC_tran"/>
    <property type="match status" value="1"/>
</dbReference>
<dbReference type="GO" id="GO:0016887">
    <property type="term" value="F:ATP hydrolysis activity"/>
    <property type="evidence" value="ECO:0007669"/>
    <property type="project" value="InterPro"/>
</dbReference>
<keyword evidence="2" id="KW-0813">Transport</keyword>
<dbReference type="PROSITE" id="PS00211">
    <property type="entry name" value="ABC_TRANSPORTER_1"/>
    <property type="match status" value="1"/>
</dbReference>
<dbReference type="Proteomes" id="UP000198939">
    <property type="component" value="Unassembled WGS sequence"/>
</dbReference>
<dbReference type="InterPro" id="IPR015860">
    <property type="entry name" value="ABC_transpr_TagH-like"/>
</dbReference>
<protein>
    <submittedName>
        <fullName evidence="7">Lipopolysaccharide transport system ATP-binding protein</fullName>
    </submittedName>
    <submittedName>
        <fullName evidence="6">Teichoic acids export ATP-binding protein TagH</fullName>
        <ecNumber evidence="6">3.6.3.40</ecNumber>
    </submittedName>
</protein>
<dbReference type="GO" id="GO:0140359">
    <property type="term" value="F:ABC-type transporter activity"/>
    <property type="evidence" value="ECO:0007669"/>
    <property type="project" value="InterPro"/>
</dbReference>
<evidence type="ECO:0000313" key="9">
    <source>
        <dbReference type="Proteomes" id="UP000198939"/>
    </source>
</evidence>
<dbReference type="Gene3D" id="3.40.50.300">
    <property type="entry name" value="P-loop containing nucleotide triphosphate hydrolases"/>
    <property type="match status" value="1"/>
</dbReference>
<evidence type="ECO:0000313" key="7">
    <source>
        <dbReference type="EMBL" id="SEO32900.1"/>
    </source>
</evidence>
<dbReference type="Proteomes" id="UP000183063">
    <property type="component" value="Unassembled WGS sequence"/>
</dbReference>
<reference evidence="8" key="3">
    <citation type="submission" date="2016-10" db="EMBL/GenBank/DDBJ databases">
        <authorList>
            <person name="Wibberg D."/>
        </authorList>
    </citation>
    <scope>NUCLEOTIDE SEQUENCE [LARGE SCALE GENOMIC DNA]</scope>
</reference>
<dbReference type="CDD" id="cd10147">
    <property type="entry name" value="Wzt_C-like"/>
    <property type="match status" value="1"/>
</dbReference>
<dbReference type="EC" id="3.6.3.40" evidence="6"/>
<dbReference type="InterPro" id="IPR027417">
    <property type="entry name" value="P-loop_NTPase"/>
</dbReference>
<evidence type="ECO:0000256" key="1">
    <source>
        <dbReference type="ARBA" id="ARBA00005417"/>
    </source>
</evidence>
<evidence type="ECO:0000313" key="6">
    <source>
        <dbReference type="EMBL" id="SEI00437.1"/>
    </source>
</evidence>
<dbReference type="PANTHER" id="PTHR46743:SF2">
    <property type="entry name" value="TEICHOIC ACIDS EXPORT ATP-BINDING PROTEIN TAGH"/>
    <property type="match status" value="1"/>
</dbReference>
<organism evidence="6 8">
    <name type="scientific">Rhizobium tibeticum</name>
    <dbReference type="NCBI Taxonomy" id="501024"/>
    <lineage>
        <taxon>Bacteria</taxon>
        <taxon>Pseudomonadati</taxon>
        <taxon>Pseudomonadota</taxon>
        <taxon>Alphaproteobacteria</taxon>
        <taxon>Hyphomicrobiales</taxon>
        <taxon>Rhizobiaceae</taxon>
        <taxon>Rhizobium/Agrobacterium group</taxon>
        <taxon>Rhizobium</taxon>
    </lineage>
</organism>
<dbReference type="InterPro" id="IPR017871">
    <property type="entry name" value="ABC_transporter-like_CS"/>
</dbReference>
<keyword evidence="6" id="KW-0378">Hydrolase</keyword>
<dbReference type="Gene3D" id="2.70.50.60">
    <property type="entry name" value="abc- transporter (atp binding component) like domain"/>
    <property type="match status" value="1"/>
</dbReference>
<keyword evidence="4 6" id="KW-0067">ATP-binding</keyword>
<dbReference type="GO" id="GO:0005524">
    <property type="term" value="F:ATP binding"/>
    <property type="evidence" value="ECO:0007669"/>
    <property type="project" value="UniProtKB-KW"/>
</dbReference>
<evidence type="ECO:0000256" key="3">
    <source>
        <dbReference type="ARBA" id="ARBA00022741"/>
    </source>
</evidence>
<dbReference type="STRING" id="501024.RTCCBAU85039_3635"/>
<dbReference type="InterPro" id="IPR050683">
    <property type="entry name" value="Bact_Polysacc_Export_ATP-bd"/>
</dbReference>
<dbReference type="SUPFAM" id="SSF52540">
    <property type="entry name" value="P-loop containing nucleoside triphosphate hydrolases"/>
    <property type="match status" value="1"/>
</dbReference>
<feature type="domain" description="ABC transporter" evidence="5">
    <location>
        <begin position="6"/>
        <end position="247"/>
    </location>
</feature>
<dbReference type="InterPro" id="IPR003593">
    <property type="entry name" value="AAA+_ATPase"/>
</dbReference>
<gene>
    <name evidence="6" type="primary">tagH</name>
    <name evidence="6" type="ORF">RTCCBAU85039_3635</name>
    <name evidence="7" type="ORF">SAMN05216228_101573</name>
</gene>
<keyword evidence="9" id="KW-1185">Reference proteome</keyword>
<evidence type="ECO:0000313" key="8">
    <source>
        <dbReference type="Proteomes" id="UP000183063"/>
    </source>
</evidence>
<dbReference type="InterPro" id="IPR029439">
    <property type="entry name" value="Wzt_C"/>
</dbReference>
<evidence type="ECO:0000256" key="2">
    <source>
        <dbReference type="ARBA" id="ARBA00022448"/>
    </source>
</evidence>
<dbReference type="EMBL" id="FOCV01000015">
    <property type="protein sequence ID" value="SEO32900.1"/>
    <property type="molecule type" value="Genomic_DNA"/>
</dbReference>
<dbReference type="RefSeq" id="WP_072377535.1">
    <property type="nucleotide sequence ID" value="NZ_FNXB01000018.1"/>
</dbReference>
<name>A0A1H8NTD9_9HYPH</name>
<dbReference type="AlphaFoldDB" id="A0A1H8NTD9"/>
<reference evidence="6" key="1">
    <citation type="submission" date="2016-10" db="EMBL/GenBank/DDBJ databases">
        <authorList>
            <person name="de Groot N.N."/>
        </authorList>
    </citation>
    <scope>NUCLEOTIDE SEQUENCE [LARGE SCALE GENOMIC DNA]</scope>
    <source>
        <strain evidence="6">CCBAU85039</strain>
    </source>
</reference>
<dbReference type="GO" id="GO:0016020">
    <property type="term" value="C:membrane"/>
    <property type="evidence" value="ECO:0007669"/>
    <property type="project" value="InterPro"/>
</dbReference>
<dbReference type="EMBL" id="FNXB01000018">
    <property type="protein sequence ID" value="SEI00437.1"/>
    <property type="molecule type" value="Genomic_DNA"/>
</dbReference>
<dbReference type="PANTHER" id="PTHR46743">
    <property type="entry name" value="TEICHOIC ACIDS EXPORT ATP-BINDING PROTEIN TAGH"/>
    <property type="match status" value="1"/>
</dbReference>
<dbReference type="PROSITE" id="PS50893">
    <property type="entry name" value="ABC_TRANSPORTER_2"/>
    <property type="match status" value="1"/>
</dbReference>
<dbReference type="CDD" id="cd03220">
    <property type="entry name" value="ABC_KpsT_Wzt"/>
    <property type="match status" value="1"/>
</dbReference>
<proteinExistence type="inferred from homology"/>
<dbReference type="OrthoDB" id="9778870at2"/>
<sequence length="424" mass="46845">MNEIAISVKDVGKCYRVFDNNRSRLLHHFVPAHTKGMREVWALRDVSFEIKRGESVAIIGRNGGGKSTLLEILTGTLTPTTGQVTVNGRVSALLELGSGFNPEYSGRDNVILNGLLLGLTKEQILSRFDEIEAFAEIGPAIDRPVKTYSSGMMVRLAFAVQVLSDPDILIIDEALSVGDFFFQQKCLSYIKGLHENGVTLLFVSHDMGAVRDTCERGILLKKGQIAFDGSNLEAIRRYFHQNDSSEEIGSATSPARLAATDRIESPIWRSTTLEEDKTRKATILAVGMTNDKGEPSTHFRMASIARFRLHFDTFVDGGRHVHLEIKNKNNQLVTSIGTFGMGLTSPTFAANDEAVFEFELQLSLEAGEYVCCFYLVSPSPDGKSGDVVDQTPWLGPITVHWDYEHEIPPFNGMFGMNSGGRYIL</sequence>
<dbReference type="InterPro" id="IPR003439">
    <property type="entry name" value="ABC_transporter-like_ATP-bd"/>
</dbReference>
<reference evidence="7 9" key="2">
    <citation type="submission" date="2016-10" db="EMBL/GenBank/DDBJ databases">
        <authorList>
            <person name="Varghese N."/>
            <person name="Submissions S."/>
        </authorList>
    </citation>
    <scope>NUCLEOTIDE SEQUENCE [LARGE SCALE GENOMIC DNA]</scope>
    <source>
        <strain evidence="7 9">CGMCC 1.7071</strain>
    </source>
</reference>
<comment type="similarity">
    <text evidence="1">Belongs to the ABC transporter superfamily.</text>
</comment>
<dbReference type="Pfam" id="PF14524">
    <property type="entry name" value="Wzt_C"/>
    <property type="match status" value="1"/>
</dbReference>